<dbReference type="AlphaFoldDB" id="A0A0R2BCQ3"/>
<gene>
    <name evidence="2" type="ORF">FC48_GL001872</name>
</gene>
<evidence type="ECO:0000313" key="3">
    <source>
        <dbReference type="Proteomes" id="UP000051612"/>
    </source>
</evidence>
<organism evidence="2 3">
    <name type="scientific">Ligilactobacillus murinus DSM 20452 = NBRC 14221</name>
    <dbReference type="NCBI Taxonomy" id="1423772"/>
    <lineage>
        <taxon>Bacteria</taxon>
        <taxon>Bacillati</taxon>
        <taxon>Bacillota</taxon>
        <taxon>Bacilli</taxon>
        <taxon>Lactobacillales</taxon>
        <taxon>Lactobacillaceae</taxon>
        <taxon>Ligilactobacillus</taxon>
    </lineage>
</organism>
<evidence type="ECO:0000259" key="1">
    <source>
        <dbReference type="Pfam" id="PF00583"/>
    </source>
</evidence>
<sequence>MLYKYKSDYEKIAMGLLSFIPDLKEIANLKTEIEWYEADSSHVLYLWKNENRDFVGVLGTEINEDFIMVRQIAVTPTERSQGLCFLMLDDLAELYPDKKIMGNIEASALIAKWEHHNEK</sequence>
<dbReference type="RefSeq" id="WP_056958633.1">
    <property type="nucleotide sequence ID" value="NZ_AYYN01000041.1"/>
</dbReference>
<name>A0A0R2BCQ3_9LACO</name>
<proteinExistence type="predicted"/>
<reference evidence="2 3" key="1">
    <citation type="journal article" date="2015" name="Genome Announc.">
        <title>Expanding the biotechnology potential of lactobacilli through comparative genomics of 213 strains and associated genera.</title>
        <authorList>
            <person name="Sun Z."/>
            <person name="Harris H.M."/>
            <person name="McCann A."/>
            <person name="Guo C."/>
            <person name="Argimon S."/>
            <person name="Zhang W."/>
            <person name="Yang X."/>
            <person name="Jeffery I.B."/>
            <person name="Cooney J.C."/>
            <person name="Kagawa T.F."/>
            <person name="Liu W."/>
            <person name="Song Y."/>
            <person name="Salvetti E."/>
            <person name="Wrobel A."/>
            <person name="Rasinkangas P."/>
            <person name="Parkhill J."/>
            <person name="Rea M.C."/>
            <person name="O'Sullivan O."/>
            <person name="Ritari J."/>
            <person name="Douillard F.P."/>
            <person name="Paul Ross R."/>
            <person name="Yang R."/>
            <person name="Briner A.E."/>
            <person name="Felis G.E."/>
            <person name="de Vos W.M."/>
            <person name="Barrangou R."/>
            <person name="Klaenhammer T.R."/>
            <person name="Caufield P.W."/>
            <person name="Cui Y."/>
            <person name="Zhang H."/>
            <person name="O'Toole P.W."/>
        </authorList>
    </citation>
    <scope>NUCLEOTIDE SEQUENCE [LARGE SCALE GENOMIC DNA]</scope>
    <source>
        <strain evidence="2 3">DSM 20452</strain>
    </source>
</reference>
<dbReference type="InterPro" id="IPR000182">
    <property type="entry name" value="GNAT_dom"/>
</dbReference>
<dbReference type="Proteomes" id="UP000051612">
    <property type="component" value="Unassembled WGS sequence"/>
</dbReference>
<protein>
    <recommendedName>
        <fullName evidence="1">N-acetyltransferase domain-containing protein</fullName>
    </recommendedName>
</protein>
<evidence type="ECO:0000313" key="2">
    <source>
        <dbReference type="EMBL" id="KRM76290.1"/>
    </source>
</evidence>
<comment type="caution">
    <text evidence="2">The sequence shown here is derived from an EMBL/GenBank/DDBJ whole genome shotgun (WGS) entry which is preliminary data.</text>
</comment>
<dbReference type="EMBL" id="AYYN01000041">
    <property type="protein sequence ID" value="KRM76290.1"/>
    <property type="molecule type" value="Genomic_DNA"/>
</dbReference>
<dbReference type="GO" id="GO:0016747">
    <property type="term" value="F:acyltransferase activity, transferring groups other than amino-acyl groups"/>
    <property type="evidence" value="ECO:0007669"/>
    <property type="project" value="InterPro"/>
</dbReference>
<dbReference type="InterPro" id="IPR016181">
    <property type="entry name" value="Acyl_CoA_acyltransferase"/>
</dbReference>
<dbReference type="Pfam" id="PF00583">
    <property type="entry name" value="Acetyltransf_1"/>
    <property type="match status" value="1"/>
</dbReference>
<dbReference type="PATRIC" id="fig|1423772.3.peg.2002"/>
<feature type="domain" description="N-acetyltransferase" evidence="1">
    <location>
        <begin position="30"/>
        <end position="100"/>
    </location>
</feature>
<accession>A0A0R2BCQ3</accession>
<dbReference type="Gene3D" id="3.40.630.30">
    <property type="match status" value="1"/>
</dbReference>
<dbReference type="SUPFAM" id="SSF55729">
    <property type="entry name" value="Acyl-CoA N-acyltransferases (Nat)"/>
    <property type="match status" value="1"/>
</dbReference>